<evidence type="ECO:0000313" key="12">
    <source>
        <dbReference type="Proteomes" id="UP000085678"/>
    </source>
</evidence>
<feature type="compositionally biased region" description="Polar residues" evidence="11">
    <location>
        <begin position="268"/>
        <end position="277"/>
    </location>
</feature>
<feature type="compositionally biased region" description="Basic and acidic residues" evidence="11">
    <location>
        <begin position="349"/>
        <end position="364"/>
    </location>
</feature>
<dbReference type="InterPro" id="IPR036060">
    <property type="entry name" value="Znf_C2H2C_sf"/>
</dbReference>
<dbReference type="Pfam" id="PF01530">
    <property type="entry name" value="zf-C2HC"/>
    <property type="match status" value="7"/>
</dbReference>
<dbReference type="FunFam" id="4.10.320.30:FF:000001">
    <property type="entry name" value="Myelin transcription factor 1-like, a"/>
    <property type="match status" value="7"/>
</dbReference>
<evidence type="ECO:0000256" key="3">
    <source>
        <dbReference type="ARBA" id="ARBA00022723"/>
    </source>
</evidence>
<dbReference type="SUPFAM" id="SSF103637">
    <property type="entry name" value="CCHHC domain"/>
    <property type="match status" value="7"/>
</dbReference>
<evidence type="ECO:0000256" key="4">
    <source>
        <dbReference type="ARBA" id="ARBA00022737"/>
    </source>
</evidence>
<keyword evidence="6" id="KW-0862">Zinc</keyword>
<evidence type="ECO:0000256" key="6">
    <source>
        <dbReference type="ARBA" id="ARBA00022833"/>
    </source>
</evidence>
<feature type="region of interest" description="Disordered" evidence="11">
    <location>
        <begin position="507"/>
        <end position="536"/>
    </location>
</feature>
<comment type="subcellular location">
    <subcellularLocation>
        <location evidence="1">Nucleus</location>
    </subcellularLocation>
</comment>
<dbReference type="Gene3D" id="4.10.320.30">
    <property type="match status" value="7"/>
</dbReference>
<feature type="compositionally biased region" description="Polar residues" evidence="11">
    <location>
        <begin position="959"/>
        <end position="970"/>
    </location>
</feature>
<feature type="compositionally biased region" description="Polar residues" evidence="11">
    <location>
        <begin position="72"/>
        <end position="83"/>
    </location>
</feature>
<keyword evidence="7" id="KW-0805">Transcription regulation</keyword>
<dbReference type="PANTHER" id="PTHR10816">
    <property type="entry name" value="MYELIN TRANSCRIPTION FACTOR 1-RELATED"/>
    <property type="match status" value="1"/>
</dbReference>
<keyword evidence="9" id="KW-0539">Nucleus</keyword>
<feature type="region of interest" description="Disordered" evidence="11">
    <location>
        <begin position="349"/>
        <end position="373"/>
    </location>
</feature>
<keyword evidence="8" id="KW-0804">Transcription</keyword>
<gene>
    <name evidence="13 14" type="primary">LOC106176145</name>
</gene>
<organism evidence="12 14">
    <name type="scientific">Lingula anatina</name>
    <name type="common">Brachiopod</name>
    <name type="synonym">Lingula unguis</name>
    <dbReference type="NCBI Taxonomy" id="7574"/>
    <lineage>
        <taxon>Eukaryota</taxon>
        <taxon>Metazoa</taxon>
        <taxon>Spiralia</taxon>
        <taxon>Lophotrochozoa</taxon>
        <taxon>Brachiopoda</taxon>
        <taxon>Linguliformea</taxon>
        <taxon>Lingulata</taxon>
        <taxon>Lingulida</taxon>
        <taxon>Linguloidea</taxon>
        <taxon>Lingulidae</taxon>
        <taxon>Lingula</taxon>
    </lineage>
</organism>
<keyword evidence="12" id="KW-1185">Reference proteome</keyword>
<dbReference type="GO" id="GO:0007399">
    <property type="term" value="P:nervous system development"/>
    <property type="evidence" value="ECO:0007669"/>
    <property type="project" value="UniProtKB-KW"/>
</dbReference>
<keyword evidence="10" id="KW-0175">Coiled coil</keyword>
<comment type="similarity">
    <text evidence="2">Belongs to the MYT1 family.</text>
</comment>
<dbReference type="RefSeq" id="XP_013413845.1">
    <property type="nucleotide sequence ID" value="XM_013558391.1"/>
</dbReference>
<dbReference type="OrthoDB" id="10069059at2759"/>
<dbReference type="GO" id="GO:0008270">
    <property type="term" value="F:zinc ion binding"/>
    <property type="evidence" value="ECO:0007669"/>
    <property type="project" value="UniProtKB-KW"/>
</dbReference>
<dbReference type="PROSITE" id="PS51802">
    <property type="entry name" value="ZF_CCHHC"/>
    <property type="match status" value="7"/>
</dbReference>
<dbReference type="InterPro" id="IPR002515">
    <property type="entry name" value="Znf_C2H2C"/>
</dbReference>
<feature type="compositionally biased region" description="Polar residues" evidence="11">
    <location>
        <begin position="105"/>
        <end position="114"/>
    </location>
</feature>
<dbReference type="Proteomes" id="UP000085678">
    <property type="component" value="Unplaced"/>
</dbReference>
<feature type="region of interest" description="Disordered" evidence="11">
    <location>
        <begin position="927"/>
        <end position="979"/>
    </location>
</feature>
<reference evidence="13 14" key="1">
    <citation type="submission" date="2025-04" db="UniProtKB">
        <authorList>
            <consortium name="RefSeq"/>
        </authorList>
    </citation>
    <scope>IDENTIFICATION</scope>
    <source>
        <tissue evidence="13 14">Gonads</tissue>
    </source>
</reference>
<evidence type="ECO:0000256" key="9">
    <source>
        <dbReference type="ARBA" id="ARBA00023242"/>
    </source>
</evidence>
<keyword evidence="3" id="KW-0479">Metal-binding</keyword>
<dbReference type="PANTHER" id="PTHR10816:SF15">
    <property type="entry name" value="MYELIN TRANSCRIPTION FACTOR 1-LIKE PROTEIN"/>
    <property type="match status" value="1"/>
</dbReference>
<feature type="coiled-coil region" evidence="10">
    <location>
        <begin position="1202"/>
        <end position="1264"/>
    </location>
</feature>
<feature type="region of interest" description="Disordered" evidence="11">
    <location>
        <begin position="1"/>
        <end position="316"/>
    </location>
</feature>
<evidence type="ECO:0000256" key="2">
    <source>
        <dbReference type="ARBA" id="ARBA00010194"/>
    </source>
</evidence>
<dbReference type="KEGG" id="lak:106176145"/>
<protein>
    <submittedName>
        <fullName evidence="13 14">Myelin transcription factor 1 isoform X1</fullName>
    </submittedName>
</protein>
<dbReference type="STRING" id="7574.A0A1S3JTZ7"/>
<feature type="compositionally biased region" description="Basic and acidic residues" evidence="11">
    <location>
        <begin position="181"/>
        <end position="198"/>
    </location>
</feature>
<keyword evidence="4" id="KW-0677">Repeat</keyword>
<feature type="compositionally biased region" description="Acidic residues" evidence="11">
    <location>
        <begin position="302"/>
        <end position="314"/>
    </location>
</feature>
<dbReference type="RefSeq" id="XP_013413844.1">
    <property type="nucleotide sequence ID" value="XM_013558390.1"/>
</dbReference>
<sequence length="1322" mass="146110">MSSRSRRKQSLEPMLIEELPNSRTRRSTLGPTESKNDQKQSGKAGEQTSNRKAVTSAVVEVSDPPTRAITRRCTTGLSANLMQPSVELSKLEKAKMPRKKDTPEMPTSTSSTKVESLDMKRTRAKGLLMEAVPSEQPSCPTPGCDGKGHIKGKYARHRSSTACPMAAKKRKLDSPVSSETACKRTRGEEDKGVDKDSQPEEDVEQSNLEEGSKEDDKSRKTRSSKKKPVTPKRMPQLQKSPKSKGEQLKQDNLVLSGKRLDFSDSEDSQVNGDTTDGLTHLLNGEKPRVDESPKHSPADTFNENEDSMDTEDEEQKVFRETERALRQLSGEWDEPPNLFASFGEVFVAEEKSESKKDNTEKENQKGNIGPKYQEIKKELADDDDVEKIDLPTLIAEEEAQKKMEAPPVKARDAEEKRKNEISHPPDLLTQASVASDDAEILWKIEQECATLQSLAERSDDTPFPSAQEPEDSQVMATEENGNQLELPPPKLVAEVQHQSAVSLTLKEEPIDEDASHPVTAPDIVPAVHPTGSPIPNIHYLNNRTLAEKHIDEQQQQQQQQKQQLDTDTDKEEPKNKLSDSIVSTEDAEFTVLTDWTEKMDEDDMSDQEADENANHSYNIDDKVKMLPPPPEDANSSDLDKKDSKCPTPGCDGTGHFTGLYSHHRSLSGCPRKEKIPPEILAAHDSILRCPTPGCNGRGHVNSNRTSHRSVSGCPLAAMGKLVAATANKNKGLHLVLLPKHDDPKKAVLVACTDEELVRVTASHCASDRVLRPMIMTKQLDLPPEGSISYPGYVSSATPRANLSKELEKYANPIMDFQTYQAKVSCKPIAPKPKENSSDRPNILSKRPGYKPQYRYDTPAIPSAHQGAAPLNLSKRTLSISSNSSNDTLDLSVKKASLEEKEKQLSPTTPCATVSQEEPMDFSIKCKTDEDACSRSQSPEIQELPPESPEYQESEREGSPFQNDDLQNSMYPSPRGRDGRELLICPTPGCDGSGHISGNYASHRSLSGCPMADRATVQANHIEQKCPTPGCDGTGHVTGNYASHRSLSGCPRAHKNKALRKELEPPEPLRCPVPGCDGTGHVTGKYLSHRSASGCPIANKQQKPVRSLLPITELNGHEVKTEERVPSTILNRPPACRIDMPICPTPGCDGSGHSNGTFSSHRSLSGCPRATQVMKKAKLTVEEMNTIQSKAEAGEDLANDEELKKLEKEILAIEKSNSVVENKMIKLRAEIAGLDNKHKEYIKDNKQLEKEQQALEIRLEKTKKGLIDCLKHIRLPNLSKPISEENFELYLTQIRSLCLENYTSEQRPLYNSVTLALRNLKGL</sequence>
<evidence type="ECO:0000256" key="8">
    <source>
        <dbReference type="ARBA" id="ARBA00023163"/>
    </source>
</evidence>
<name>A0A1S3JTZ7_LINAN</name>
<feature type="compositionally biased region" description="Low complexity" evidence="11">
    <location>
        <begin position="553"/>
        <end position="563"/>
    </location>
</feature>
<evidence type="ECO:0000256" key="10">
    <source>
        <dbReference type="SAM" id="Coils"/>
    </source>
</evidence>
<dbReference type="GO" id="GO:0005634">
    <property type="term" value="C:nucleus"/>
    <property type="evidence" value="ECO:0007669"/>
    <property type="project" value="UniProtKB-SubCell"/>
</dbReference>
<feature type="compositionally biased region" description="Basic residues" evidence="11">
    <location>
        <begin position="219"/>
        <end position="230"/>
    </location>
</feature>
<evidence type="ECO:0000256" key="11">
    <source>
        <dbReference type="SAM" id="MobiDB-lite"/>
    </source>
</evidence>
<evidence type="ECO:0000256" key="7">
    <source>
        <dbReference type="ARBA" id="ARBA00023015"/>
    </source>
</evidence>
<dbReference type="GO" id="GO:0000981">
    <property type="term" value="F:DNA-binding transcription factor activity, RNA polymerase II-specific"/>
    <property type="evidence" value="ECO:0007669"/>
    <property type="project" value="TreeGrafter"/>
</dbReference>
<dbReference type="GO" id="GO:0000978">
    <property type="term" value="F:RNA polymerase II cis-regulatory region sequence-specific DNA binding"/>
    <property type="evidence" value="ECO:0007669"/>
    <property type="project" value="TreeGrafter"/>
</dbReference>
<feature type="region of interest" description="Disordered" evidence="11">
    <location>
        <begin position="616"/>
        <end position="643"/>
    </location>
</feature>
<evidence type="ECO:0000256" key="5">
    <source>
        <dbReference type="ARBA" id="ARBA00022771"/>
    </source>
</evidence>
<evidence type="ECO:0000313" key="13">
    <source>
        <dbReference type="RefSeq" id="XP_013413844.1"/>
    </source>
</evidence>
<feature type="region of interest" description="Disordered" evidence="11">
    <location>
        <begin position="396"/>
        <end position="432"/>
    </location>
</feature>
<feature type="region of interest" description="Disordered" evidence="11">
    <location>
        <begin position="453"/>
        <end position="485"/>
    </location>
</feature>
<feature type="compositionally biased region" description="Basic and acidic residues" evidence="11">
    <location>
        <begin position="283"/>
        <end position="297"/>
    </location>
</feature>
<feature type="region of interest" description="Disordered" evidence="11">
    <location>
        <begin position="549"/>
        <end position="581"/>
    </location>
</feature>
<keyword evidence="5" id="KW-0863">Zinc-finger</keyword>
<evidence type="ECO:0000256" key="1">
    <source>
        <dbReference type="ARBA" id="ARBA00004123"/>
    </source>
</evidence>
<accession>A0A1S3JTZ7</accession>
<evidence type="ECO:0000313" key="14">
    <source>
        <dbReference type="RefSeq" id="XP_013413845.1"/>
    </source>
</evidence>
<feature type="compositionally biased region" description="Basic residues" evidence="11">
    <location>
        <begin position="149"/>
        <end position="159"/>
    </location>
</feature>
<feature type="compositionally biased region" description="Basic and acidic residues" evidence="11">
    <location>
        <begin position="398"/>
        <end position="423"/>
    </location>
</feature>
<feature type="region of interest" description="Disordered" evidence="11">
    <location>
        <begin position="827"/>
        <end position="865"/>
    </location>
</feature>
<dbReference type="GeneID" id="106176145"/>
<proteinExistence type="inferred from homology"/>
<feature type="compositionally biased region" description="Basic and acidic residues" evidence="11">
    <location>
        <begin position="89"/>
        <end position="103"/>
    </location>
</feature>